<evidence type="ECO:0000313" key="7">
    <source>
        <dbReference type="EMBL" id="CQR72672.1"/>
    </source>
</evidence>
<dbReference type="InterPro" id="IPR005496">
    <property type="entry name" value="Integral_membrane_TerC"/>
</dbReference>
<dbReference type="Pfam" id="PF03741">
    <property type="entry name" value="TerC"/>
    <property type="match status" value="1"/>
</dbReference>
<evidence type="ECO:0000256" key="2">
    <source>
        <dbReference type="ARBA" id="ARBA00007511"/>
    </source>
</evidence>
<keyword evidence="5 6" id="KW-0472">Membrane</keyword>
<evidence type="ECO:0000256" key="6">
    <source>
        <dbReference type="SAM" id="Phobius"/>
    </source>
</evidence>
<evidence type="ECO:0000256" key="4">
    <source>
        <dbReference type="ARBA" id="ARBA00022989"/>
    </source>
</evidence>
<feature type="transmembrane region" description="Helical" evidence="6">
    <location>
        <begin position="67"/>
        <end position="85"/>
    </location>
</feature>
<name>A0A0U1KZ37_9FIRM</name>
<dbReference type="RefSeq" id="WP_021168366.1">
    <property type="nucleotide sequence ID" value="NZ_CTRP01000011.1"/>
</dbReference>
<dbReference type="PANTHER" id="PTHR30238:SF4">
    <property type="entry name" value="SLL1022 PROTEIN"/>
    <property type="match status" value="1"/>
</dbReference>
<reference evidence="8" key="1">
    <citation type="submission" date="2015-03" db="EMBL/GenBank/DDBJ databases">
        <authorList>
            <person name="Nijsse Bart"/>
        </authorList>
    </citation>
    <scope>NUCLEOTIDE SEQUENCE [LARGE SCALE GENOMIC DNA]</scope>
</reference>
<keyword evidence="4 6" id="KW-1133">Transmembrane helix</keyword>
<comment type="similarity">
    <text evidence="2">Belongs to the TerC family.</text>
</comment>
<dbReference type="Proteomes" id="UP000049855">
    <property type="component" value="Unassembled WGS sequence"/>
</dbReference>
<feature type="transmembrane region" description="Helical" evidence="6">
    <location>
        <begin position="157"/>
        <end position="173"/>
    </location>
</feature>
<keyword evidence="3 6" id="KW-0812">Transmembrane</keyword>
<protein>
    <submittedName>
        <fullName evidence="7">Membrane protein TerC, possibly involved in tellurium resistance</fullName>
    </submittedName>
</protein>
<comment type="subcellular location">
    <subcellularLocation>
        <location evidence="1">Membrane</location>
        <topology evidence="1">Multi-pass membrane protein</topology>
    </subcellularLocation>
</comment>
<dbReference type="AlphaFoldDB" id="A0A0U1KZ37"/>
<evidence type="ECO:0000256" key="1">
    <source>
        <dbReference type="ARBA" id="ARBA00004141"/>
    </source>
</evidence>
<dbReference type="GO" id="GO:0016020">
    <property type="term" value="C:membrane"/>
    <property type="evidence" value="ECO:0007669"/>
    <property type="project" value="UniProtKB-SubCell"/>
</dbReference>
<dbReference type="PANTHER" id="PTHR30238">
    <property type="entry name" value="MEMBRANE BOUND PREDICTED REDOX MODULATOR"/>
    <property type="match status" value="1"/>
</dbReference>
<dbReference type="EMBL" id="CTRP01000011">
    <property type="protein sequence ID" value="CQR72672.1"/>
    <property type="molecule type" value="Genomic_DNA"/>
</dbReference>
<evidence type="ECO:0000256" key="5">
    <source>
        <dbReference type="ARBA" id="ARBA00023136"/>
    </source>
</evidence>
<evidence type="ECO:0000256" key="3">
    <source>
        <dbReference type="ARBA" id="ARBA00022692"/>
    </source>
</evidence>
<feature type="transmembrane region" description="Helical" evidence="6">
    <location>
        <begin position="129"/>
        <end position="150"/>
    </location>
</feature>
<dbReference type="InterPro" id="IPR022301">
    <property type="entry name" value="Integral_membrane_YjbE"/>
</dbReference>
<feature type="transmembrane region" description="Helical" evidence="6">
    <location>
        <begin position="6"/>
        <end position="28"/>
    </location>
</feature>
<feature type="transmembrane region" description="Helical" evidence="6">
    <location>
        <begin position="97"/>
        <end position="123"/>
    </location>
</feature>
<accession>A0A0U1KZ37</accession>
<dbReference type="NCBIfam" id="TIGR03717">
    <property type="entry name" value="R_switched_YjbE"/>
    <property type="match status" value="1"/>
</dbReference>
<proteinExistence type="inferred from homology"/>
<feature type="transmembrane region" description="Helical" evidence="6">
    <location>
        <begin position="193"/>
        <end position="210"/>
    </location>
</feature>
<gene>
    <name evidence="7" type="ORF">SpAn4DRAFT_3132</name>
</gene>
<feature type="transmembrane region" description="Helical" evidence="6">
    <location>
        <begin position="40"/>
        <end position="61"/>
    </location>
</feature>
<sequence>MEFLVALASIMMVNIVLSGDNAVVIALASRSLPPKQQKQAILWGSGGAIVLRVILTIVAIVLLQIPYVQFFGGLLLIWIAAKLLMEDDGGENIEANTSFVGAVKTIIIADLVMSLDNTLAIAAVAKGDYVLLGIGLAFSIPLIVFGSQIIIKIMDKFPIVVYLGAALIAWTAGEMMVADEKIGPVIHAEIPEWLLPAAVTAGVVAIGLWWKSTHKEKGTEACAKEGNSVQ</sequence>
<keyword evidence="8" id="KW-1185">Reference proteome</keyword>
<evidence type="ECO:0000313" key="8">
    <source>
        <dbReference type="Proteomes" id="UP000049855"/>
    </source>
</evidence>
<organism evidence="7 8">
    <name type="scientific">Sporomusa ovata</name>
    <dbReference type="NCBI Taxonomy" id="2378"/>
    <lineage>
        <taxon>Bacteria</taxon>
        <taxon>Bacillati</taxon>
        <taxon>Bacillota</taxon>
        <taxon>Negativicutes</taxon>
        <taxon>Selenomonadales</taxon>
        <taxon>Sporomusaceae</taxon>
        <taxon>Sporomusa</taxon>
    </lineage>
</organism>